<sequence>MGSDCNWLLMCDVEYATVGNEKIHAGLREVMYARERE</sequence>
<gene>
    <name evidence="1" type="ordered locus">CTN_0278</name>
</gene>
<dbReference type="KEGG" id="tna:CTN_0278"/>
<protein>
    <submittedName>
        <fullName evidence="1">Uncharacterized protein</fullName>
    </submittedName>
</protein>
<organism evidence="1 2">
    <name type="scientific">Thermotoga neapolitana (strain ATCC 49049 / DSM 4359 / NBRC 107923 / NS-E)</name>
    <dbReference type="NCBI Taxonomy" id="309803"/>
    <lineage>
        <taxon>Bacteria</taxon>
        <taxon>Thermotogati</taxon>
        <taxon>Thermotogota</taxon>
        <taxon>Thermotogae</taxon>
        <taxon>Thermotogales</taxon>
        <taxon>Thermotogaceae</taxon>
        <taxon>Thermotoga</taxon>
    </lineage>
</organism>
<evidence type="ECO:0000313" key="1">
    <source>
        <dbReference type="EMBL" id="ACM22454.1"/>
    </source>
</evidence>
<name>B9KBQ8_THENN</name>
<dbReference type="AlphaFoldDB" id="B9KBQ8"/>
<reference evidence="1 2" key="1">
    <citation type="journal article" date="2009" name="Biosci. Biotechnol. Biochem.">
        <title>WeGAS: a web-based microbial genome annotation system.</title>
        <authorList>
            <person name="Lee D."/>
            <person name="Seo H."/>
            <person name="Park C."/>
            <person name="Park K."/>
        </authorList>
    </citation>
    <scope>NUCLEOTIDE SEQUENCE [LARGE SCALE GENOMIC DNA]</scope>
    <source>
        <strain evidence="2">ATCC 49049 / DSM 4359 / NBRC 107923 / NS-E</strain>
    </source>
</reference>
<dbReference type="EMBL" id="CP000916">
    <property type="protein sequence ID" value="ACM22454.1"/>
    <property type="molecule type" value="Genomic_DNA"/>
</dbReference>
<dbReference type="STRING" id="309803.CTN_0278"/>
<accession>B9KBQ8</accession>
<keyword evidence="2" id="KW-1185">Reference proteome</keyword>
<dbReference type="Proteomes" id="UP000000445">
    <property type="component" value="Chromosome"/>
</dbReference>
<dbReference type="HOGENOM" id="CLU_3349791_0_0_0"/>
<evidence type="ECO:0000313" key="2">
    <source>
        <dbReference type="Proteomes" id="UP000000445"/>
    </source>
</evidence>
<proteinExistence type="predicted"/>